<sequence length="133" mass="14689">MKNIQTRSTKSGTTLIEMTIVIMVILIIMGVATMSMNQYRDWATKQEAIEDLRSVHMSQKAYLADNPTKGPSTLTEALITPYMPNQASFPTFKDKDDKPLEVTITTVPPTLSGHPTGGSDDMEDGQWNPLAND</sequence>
<dbReference type="Proteomes" id="UP000624703">
    <property type="component" value="Unassembled WGS sequence"/>
</dbReference>
<keyword evidence="4" id="KW-1185">Reference proteome</keyword>
<organism evidence="3 4">
    <name type="scientific">Persicirhabdus sediminis</name>
    <dbReference type="NCBI Taxonomy" id="454144"/>
    <lineage>
        <taxon>Bacteria</taxon>
        <taxon>Pseudomonadati</taxon>
        <taxon>Verrucomicrobiota</taxon>
        <taxon>Verrucomicrobiia</taxon>
        <taxon>Verrucomicrobiales</taxon>
        <taxon>Verrucomicrobiaceae</taxon>
        <taxon>Persicirhabdus</taxon>
    </lineage>
</organism>
<dbReference type="SUPFAM" id="SSF54523">
    <property type="entry name" value="Pili subunits"/>
    <property type="match status" value="1"/>
</dbReference>
<evidence type="ECO:0000313" key="3">
    <source>
        <dbReference type="EMBL" id="MBK1790113.1"/>
    </source>
</evidence>
<dbReference type="Gene3D" id="3.30.700.10">
    <property type="entry name" value="Glycoprotein, Type 4 Pilin"/>
    <property type="match status" value="1"/>
</dbReference>
<comment type="caution">
    <text evidence="3">The sequence shown here is derived from an EMBL/GenBank/DDBJ whole genome shotgun (WGS) entry which is preliminary data.</text>
</comment>
<evidence type="ECO:0000256" key="1">
    <source>
        <dbReference type="SAM" id="MobiDB-lite"/>
    </source>
</evidence>
<gene>
    <name evidence="3" type="ORF">JIN82_02965</name>
</gene>
<reference evidence="3" key="1">
    <citation type="submission" date="2021-01" db="EMBL/GenBank/DDBJ databases">
        <title>Modified the classification status of verrucomicrobia.</title>
        <authorList>
            <person name="Feng X."/>
        </authorList>
    </citation>
    <scope>NUCLEOTIDE SEQUENCE</scope>
    <source>
        <strain evidence="3">_KCTC 22039</strain>
    </source>
</reference>
<accession>A0A8J7SL16</accession>
<feature type="region of interest" description="Disordered" evidence="1">
    <location>
        <begin position="105"/>
        <end position="133"/>
    </location>
</feature>
<protein>
    <recommendedName>
        <fullName evidence="5">Prepilin-type N-terminal cleavage/methylation domain-containing protein</fullName>
    </recommendedName>
</protein>
<name>A0A8J7SL16_9BACT</name>
<keyword evidence="2" id="KW-0472">Membrane</keyword>
<dbReference type="InterPro" id="IPR045584">
    <property type="entry name" value="Pilin-like"/>
</dbReference>
<dbReference type="EMBL" id="JAENIM010000016">
    <property type="protein sequence ID" value="MBK1790113.1"/>
    <property type="molecule type" value="Genomic_DNA"/>
</dbReference>
<keyword evidence="2" id="KW-1133">Transmembrane helix</keyword>
<dbReference type="RefSeq" id="WP_200310152.1">
    <property type="nucleotide sequence ID" value="NZ_JAENIM010000016.1"/>
</dbReference>
<evidence type="ECO:0000256" key="2">
    <source>
        <dbReference type="SAM" id="Phobius"/>
    </source>
</evidence>
<dbReference type="AlphaFoldDB" id="A0A8J7SL16"/>
<proteinExistence type="predicted"/>
<evidence type="ECO:0000313" key="4">
    <source>
        <dbReference type="Proteomes" id="UP000624703"/>
    </source>
</evidence>
<feature type="transmembrane region" description="Helical" evidence="2">
    <location>
        <begin position="12"/>
        <end position="36"/>
    </location>
</feature>
<keyword evidence="2" id="KW-0812">Transmembrane</keyword>
<evidence type="ECO:0008006" key="5">
    <source>
        <dbReference type="Google" id="ProtNLM"/>
    </source>
</evidence>